<reference evidence="2 3" key="1">
    <citation type="journal article" date="2018" name="Proc. Natl. Acad. Sci. U.S.A.">
        <title>Linking secondary metabolites to gene clusters through genome sequencing of six diverse Aspergillus species.</title>
        <authorList>
            <person name="Kaerboelling I."/>
            <person name="Vesth T.C."/>
            <person name="Frisvad J.C."/>
            <person name="Nybo J.L."/>
            <person name="Theobald S."/>
            <person name="Kuo A."/>
            <person name="Bowyer P."/>
            <person name="Matsuda Y."/>
            <person name="Mondo S."/>
            <person name="Lyhne E.K."/>
            <person name="Kogle M.E."/>
            <person name="Clum A."/>
            <person name="Lipzen A."/>
            <person name="Salamov A."/>
            <person name="Ngan C.Y."/>
            <person name="Daum C."/>
            <person name="Chiniquy J."/>
            <person name="Barry K."/>
            <person name="LaButti K."/>
            <person name="Haridas S."/>
            <person name="Simmons B.A."/>
            <person name="Magnuson J.K."/>
            <person name="Mortensen U.H."/>
            <person name="Larsen T.O."/>
            <person name="Grigoriev I.V."/>
            <person name="Baker S.E."/>
            <person name="Andersen M.R."/>
        </authorList>
    </citation>
    <scope>NUCLEOTIDE SEQUENCE [LARGE SCALE GENOMIC DNA]</scope>
    <source>
        <strain evidence="2 3">IBT 24754</strain>
    </source>
</reference>
<dbReference type="AlphaFoldDB" id="A0A2T5LX46"/>
<dbReference type="Proteomes" id="UP000244073">
    <property type="component" value="Unassembled WGS sequence"/>
</dbReference>
<dbReference type="RefSeq" id="XP_040752254.1">
    <property type="nucleotide sequence ID" value="XM_040900779.1"/>
</dbReference>
<evidence type="ECO:0000313" key="2">
    <source>
        <dbReference type="EMBL" id="PTU20862.1"/>
    </source>
</evidence>
<proteinExistence type="predicted"/>
<protein>
    <recommendedName>
        <fullName evidence="4">Secreted protein</fullName>
    </recommendedName>
</protein>
<accession>A0A2T5LX46</accession>
<keyword evidence="1" id="KW-0732">Signal</keyword>
<dbReference type="EMBL" id="MSFN02000004">
    <property type="protein sequence ID" value="PTU20862.1"/>
    <property type="molecule type" value="Genomic_DNA"/>
</dbReference>
<evidence type="ECO:0008006" key="4">
    <source>
        <dbReference type="Google" id="ProtNLM"/>
    </source>
</evidence>
<feature type="chain" id="PRO_5015408013" description="Secreted protein" evidence="1">
    <location>
        <begin position="21"/>
        <end position="70"/>
    </location>
</feature>
<name>A0A2T5LX46_9EURO</name>
<evidence type="ECO:0000313" key="3">
    <source>
        <dbReference type="Proteomes" id="UP000244073"/>
    </source>
</evidence>
<comment type="caution">
    <text evidence="2">The sequence shown here is derived from an EMBL/GenBank/DDBJ whole genome shotgun (WGS) entry which is preliminary data.</text>
</comment>
<feature type="signal peptide" evidence="1">
    <location>
        <begin position="1"/>
        <end position="20"/>
    </location>
</feature>
<gene>
    <name evidence="2" type="ORF">P175DRAFT_0557553</name>
</gene>
<dbReference type="VEuPathDB" id="FungiDB:P175DRAFT_0557553"/>
<sequence>MAMHHALMLLFFTQWTAVELAEMHEDCISKRERVIINADKTWPEGQFMLTMHKYHLAIGYNLFQNEMFSI</sequence>
<dbReference type="GeneID" id="63817663"/>
<organism evidence="2 3">
    <name type="scientific">Aspergillus ochraceoroseus IBT 24754</name>
    <dbReference type="NCBI Taxonomy" id="1392256"/>
    <lineage>
        <taxon>Eukaryota</taxon>
        <taxon>Fungi</taxon>
        <taxon>Dikarya</taxon>
        <taxon>Ascomycota</taxon>
        <taxon>Pezizomycotina</taxon>
        <taxon>Eurotiomycetes</taxon>
        <taxon>Eurotiomycetidae</taxon>
        <taxon>Eurotiales</taxon>
        <taxon>Aspergillaceae</taxon>
        <taxon>Aspergillus</taxon>
        <taxon>Aspergillus subgen. Nidulantes</taxon>
    </lineage>
</organism>
<evidence type="ECO:0000256" key="1">
    <source>
        <dbReference type="SAM" id="SignalP"/>
    </source>
</evidence>